<sequence length="149" mass="17278">MMEIFRILDEMEQMVKNSKKVPLMNDKVLIESHRFLDRLDRIRAILPEDLETARILLSEKERIVKEACAEAETVMEQSRDHVARMVDDNEITRNAMKMAEDIIAKAEQVAQDIRRDADDYADGLLSHMEIVLKKGLDAVQQGREALRQE</sequence>
<dbReference type="EMBL" id="CP000448">
    <property type="protein sequence ID" value="ABI68084.1"/>
    <property type="molecule type" value="Genomic_DNA"/>
</dbReference>
<protein>
    <submittedName>
        <fullName evidence="1">Vacuolar-type H+-ATPase subunit H</fullName>
    </submittedName>
</protein>
<accession>Q0AYX0</accession>
<name>Q0AYX0_SYNWW</name>
<keyword evidence="2" id="KW-1185">Reference proteome</keyword>
<dbReference type="HOGENOM" id="CLU_078484_3_0_9"/>
<organism evidence="1 2">
    <name type="scientific">Syntrophomonas wolfei subsp. wolfei (strain DSM 2245B / Goettingen)</name>
    <dbReference type="NCBI Taxonomy" id="335541"/>
    <lineage>
        <taxon>Bacteria</taxon>
        <taxon>Bacillati</taxon>
        <taxon>Bacillota</taxon>
        <taxon>Clostridia</taxon>
        <taxon>Eubacteriales</taxon>
        <taxon>Syntrophomonadaceae</taxon>
        <taxon>Syntrophomonas</taxon>
    </lineage>
</organism>
<dbReference type="RefSeq" id="WP_011640189.1">
    <property type="nucleotide sequence ID" value="NC_008346.1"/>
</dbReference>
<dbReference type="KEGG" id="swo:Swol_0763"/>
<dbReference type="Proteomes" id="UP000001968">
    <property type="component" value="Chromosome"/>
</dbReference>
<dbReference type="OrthoDB" id="1690557at2"/>
<gene>
    <name evidence="1" type="ordered locus">Swol_0763</name>
</gene>
<dbReference type="eggNOG" id="COG0711">
    <property type="taxonomic scope" value="Bacteria"/>
</dbReference>
<proteinExistence type="predicted"/>
<dbReference type="AlphaFoldDB" id="Q0AYX0"/>
<evidence type="ECO:0000313" key="2">
    <source>
        <dbReference type="Proteomes" id="UP000001968"/>
    </source>
</evidence>
<evidence type="ECO:0000313" key="1">
    <source>
        <dbReference type="EMBL" id="ABI68084.1"/>
    </source>
</evidence>
<reference evidence="2" key="1">
    <citation type="journal article" date="2010" name="Environ. Microbiol.">
        <title>The genome of Syntrophomonas wolfei: new insights into syntrophic metabolism and biohydrogen production.</title>
        <authorList>
            <person name="Sieber J.R."/>
            <person name="Sims D.R."/>
            <person name="Han C."/>
            <person name="Kim E."/>
            <person name="Lykidis A."/>
            <person name="Lapidus A.L."/>
            <person name="McDonnald E."/>
            <person name="Rohlin L."/>
            <person name="Culley D.E."/>
            <person name="Gunsalus R."/>
            <person name="McInerney M.J."/>
        </authorList>
    </citation>
    <scope>NUCLEOTIDE SEQUENCE [LARGE SCALE GENOMIC DNA]</scope>
    <source>
        <strain evidence="2">DSM 2245B / Goettingen</strain>
    </source>
</reference>